<feature type="domain" description="Subtilisin-like protease fibronectin type-III" evidence="13">
    <location>
        <begin position="545"/>
        <end position="637"/>
    </location>
</feature>
<dbReference type="PROSITE" id="PS00137">
    <property type="entry name" value="SUBTILASE_HIS"/>
    <property type="match status" value="1"/>
</dbReference>
<evidence type="ECO:0000256" key="8">
    <source>
        <dbReference type="RuleBase" id="RU003355"/>
    </source>
</evidence>
<reference evidence="14" key="1">
    <citation type="submission" date="2022-06" db="EMBL/GenBank/DDBJ databases">
        <title>Ornithinimicrobium HY1793.</title>
        <authorList>
            <person name="Huang Y."/>
        </authorList>
    </citation>
    <scope>NUCLEOTIDE SEQUENCE</scope>
    <source>
        <strain evidence="14">HY1793</strain>
    </source>
</reference>
<evidence type="ECO:0000256" key="5">
    <source>
        <dbReference type="ARBA" id="ARBA00022825"/>
    </source>
</evidence>
<feature type="region of interest" description="Disordered" evidence="9">
    <location>
        <begin position="253"/>
        <end position="275"/>
    </location>
</feature>
<keyword evidence="3 7" id="KW-0645">Protease</keyword>
<dbReference type="Proteomes" id="UP001056455">
    <property type="component" value="Chromosome"/>
</dbReference>
<name>A0ABY4YSK7_9MICO</name>
<feature type="active site" description="Charge relay system" evidence="7">
    <location>
        <position position="198"/>
    </location>
</feature>
<evidence type="ECO:0000256" key="3">
    <source>
        <dbReference type="ARBA" id="ARBA00022670"/>
    </source>
</evidence>
<dbReference type="InterPro" id="IPR015500">
    <property type="entry name" value="Peptidase_S8_subtilisin-rel"/>
</dbReference>
<dbReference type="Gene3D" id="3.30.70.80">
    <property type="entry name" value="Peptidase S8 propeptide/proteinase inhibitor I9"/>
    <property type="match status" value="1"/>
</dbReference>
<evidence type="ECO:0000256" key="9">
    <source>
        <dbReference type="SAM" id="MobiDB-lite"/>
    </source>
</evidence>
<dbReference type="InterPro" id="IPR045051">
    <property type="entry name" value="SBT"/>
</dbReference>
<evidence type="ECO:0000313" key="14">
    <source>
        <dbReference type="EMBL" id="USQ79709.1"/>
    </source>
</evidence>
<dbReference type="SUPFAM" id="SSF52743">
    <property type="entry name" value="Subtilisin-like"/>
    <property type="match status" value="1"/>
</dbReference>
<dbReference type="InterPro" id="IPR023828">
    <property type="entry name" value="Peptidase_S8_Ser-AS"/>
</dbReference>
<comment type="subcellular location">
    <subcellularLocation>
        <location evidence="1">Secreted</location>
    </subcellularLocation>
</comment>
<comment type="similarity">
    <text evidence="2 7 8">Belongs to the peptidase S8 family.</text>
</comment>
<dbReference type="PANTHER" id="PTHR10795">
    <property type="entry name" value="PROPROTEIN CONVERTASE SUBTILISIN/KEXIN"/>
    <property type="match status" value="1"/>
</dbReference>
<evidence type="ECO:0000259" key="11">
    <source>
        <dbReference type="Pfam" id="PF00082"/>
    </source>
</evidence>
<dbReference type="InterPro" id="IPR034197">
    <property type="entry name" value="Peptidases_S8_3"/>
</dbReference>
<evidence type="ECO:0000256" key="2">
    <source>
        <dbReference type="ARBA" id="ARBA00011073"/>
    </source>
</evidence>
<keyword evidence="4 7" id="KW-0378">Hydrolase</keyword>
<feature type="active site" description="Charge relay system" evidence="7">
    <location>
        <position position="272"/>
    </location>
</feature>
<evidence type="ECO:0000256" key="1">
    <source>
        <dbReference type="ARBA" id="ARBA00004613"/>
    </source>
</evidence>
<dbReference type="InterPro" id="IPR023827">
    <property type="entry name" value="Peptidase_S8_Asp-AS"/>
</dbReference>
<accession>A0ABY4YSK7</accession>
<dbReference type="Pfam" id="PF04122">
    <property type="entry name" value="CW_binding_2"/>
    <property type="match status" value="3"/>
</dbReference>
<dbReference type="PROSITE" id="PS00136">
    <property type="entry name" value="SUBTILASE_ASP"/>
    <property type="match status" value="1"/>
</dbReference>
<feature type="chain" id="PRO_5046800489" evidence="10">
    <location>
        <begin position="35"/>
        <end position="971"/>
    </location>
</feature>
<dbReference type="Gene3D" id="3.40.50.12090">
    <property type="match status" value="1"/>
</dbReference>
<feature type="domain" description="Peptidase S8/S53" evidence="11">
    <location>
        <begin position="189"/>
        <end position="501"/>
    </location>
</feature>
<dbReference type="InterPro" id="IPR007253">
    <property type="entry name" value="Cell_wall-bd_2"/>
</dbReference>
<dbReference type="InterPro" id="IPR022398">
    <property type="entry name" value="Peptidase_S8_His-AS"/>
</dbReference>
<dbReference type="EMBL" id="CP099489">
    <property type="protein sequence ID" value="USQ79709.1"/>
    <property type="molecule type" value="Genomic_DNA"/>
</dbReference>
<dbReference type="CDD" id="cd04852">
    <property type="entry name" value="Peptidases_S8_3"/>
    <property type="match status" value="1"/>
</dbReference>
<dbReference type="InterPro" id="IPR010259">
    <property type="entry name" value="S8pro/Inhibitor_I9"/>
</dbReference>
<evidence type="ECO:0000256" key="6">
    <source>
        <dbReference type="ARBA" id="ARBA00023180"/>
    </source>
</evidence>
<evidence type="ECO:0000256" key="7">
    <source>
        <dbReference type="PROSITE-ProRule" id="PRU01240"/>
    </source>
</evidence>
<dbReference type="RefSeq" id="WP_252592813.1">
    <property type="nucleotide sequence ID" value="NZ_CP099489.1"/>
</dbReference>
<sequence>MKHRPSGGLPKRTLAVVAGLGMVGSMLTAATATATTLPADNAETSVSAADFKDGNYIVLLTDAPLATNSSTAPAAGEKLDVTTSAATSYAAQLAKAQDTVLAEIAAEPTYRYDTVLNGFSAKLTADEAAALANRGDVKSVTPVQMQQLHSDPTFPDGSASPMTDQSPDFLGLRGEGGLWEQLGGAETAGQNLVIGVIDTGLDYDNESFTEGSVAAPPEDWNGACDNGEDGSWPDDACTDKVIGADYFMDGWTSQGATPAPGEHVSPADQNSHGSHVASTVAGYPLTLSDGTDDFNISGMAPAAHISVYKVCWDMEFEGEAYSGCQNDDSAAAVEKAVEDGVDVLNYSIGGPDPGYNNDPVDEAFKSAAAVGIFNANSAGNSGPEGNPPDVPVGNNAPWVATVAAATHKEADSPTVAGFSSRGPVDVANNEQNLLKPDIGAPGVDVLAAVVDGWGEMSGTSMASPHIAGLALLLKQAHPDWSPMAIKSAMQTTAIDYTNDESNDPFVGGTGFVNPREFLAPGLVFDAGMDDWDAFEADVTTGYNYNTGSLQIGALGADAPTQATRTVTNVTDAEVSYTATFDGPAGLEVTVSPETVTIPAGESAEVTISVRNVDAAADVWQNGTLTWTGEGQPDVNFTVIARGEQAPPAEEPPPEAPGVTRAAGLDRYETADAVSDLFGDDVDTVYIASGENYPDAVTGSPAAAQGKFDTAGIMETPEGNAAPVLLSKSAKLTNATEAALTELAPDNVVILGGETIINAEVEDQLAADYNVNRVAGENRYDTAANLALMFEDTDKVYVAAGNDNAFSDALTSSALAGSEDAPVLLTKPDAVPAVTAAAIAELDPSEIIVIGGEATIDAATYDELGATGRLGGANKFETAAAISAQYAADVPTVYVASANDYPDALASSSLAGAQDVPVIVVKGAADASGDKIPAVIKDALKTLSPENVVIVGGTEAVDNSVQEWLENPASWE</sequence>
<gene>
    <name evidence="14" type="ORF">NF556_19320</name>
</gene>
<evidence type="ECO:0000256" key="4">
    <source>
        <dbReference type="ARBA" id="ARBA00022801"/>
    </source>
</evidence>
<evidence type="ECO:0000259" key="13">
    <source>
        <dbReference type="Pfam" id="PF17766"/>
    </source>
</evidence>
<proteinExistence type="inferred from homology"/>
<dbReference type="Pfam" id="PF17766">
    <property type="entry name" value="fn3_6"/>
    <property type="match status" value="1"/>
</dbReference>
<dbReference type="InterPro" id="IPR041469">
    <property type="entry name" value="Subtilisin-like_FN3"/>
</dbReference>
<dbReference type="Pfam" id="PF00082">
    <property type="entry name" value="Peptidase_S8"/>
    <property type="match status" value="1"/>
</dbReference>
<dbReference type="Pfam" id="PF05922">
    <property type="entry name" value="Inhibitor_I9"/>
    <property type="match status" value="1"/>
</dbReference>
<feature type="domain" description="Inhibitor I9" evidence="12">
    <location>
        <begin position="56"/>
        <end position="149"/>
    </location>
</feature>
<evidence type="ECO:0000259" key="12">
    <source>
        <dbReference type="Pfam" id="PF05922"/>
    </source>
</evidence>
<dbReference type="PROSITE" id="PS00138">
    <property type="entry name" value="SUBTILASE_SER"/>
    <property type="match status" value="1"/>
</dbReference>
<dbReference type="InterPro" id="IPR036852">
    <property type="entry name" value="Peptidase_S8/S53_dom_sf"/>
</dbReference>
<dbReference type="InterPro" id="IPR000209">
    <property type="entry name" value="Peptidase_S8/S53_dom"/>
</dbReference>
<keyword evidence="6" id="KW-0325">Glycoprotein</keyword>
<dbReference type="PROSITE" id="PS51892">
    <property type="entry name" value="SUBTILASE"/>
    <property type="match status" value="1"/>
</dbReference>
<dbReference type="PRINTS" id="PR00723">
    <property type="entry name" value="SUBTILISIN"/>
</dbReference>
<feature type="signal peptide" evidence="10">
    <location>
        <begin position="1"/>
        <end position="34"/>
    </location>
</feature>
<feature type="active site" description="Charge relay system" evidence="7">
    <location>
        <position position="460"/>
    </location>
</feature>
<protein>
    <submittedName>
        <fullName evidence="14">Cell wall-binding repeat-containing protein</fullName>
    </submittedName>
</protein>
<evidence type="ECO:0000256" key="10">
    <source>
        <dbReference type="SAM" id="SignalP"/>
    </source>
</evidence>
<dbReference type="Gene3D" id="2.60.40.2310">
    <property type="match status" value="1"/>
</dbReference>
<evidence type="ECO:0000313" key="15">
    <source>
        <dbReference type="Proteomes" id="UP001056455"/>
    </source>
</evidence>
<keyword evidence="10" id="KW-0732">Signal</keyword>
<organism evidence="14 15">
    <name type="scientific">Ornithinimicrobium faecis</name>
    <dbReference type="NCBI Taxonomy" id="2934158"/>
    <lineage>
        <taxon>Bacteria</taxon>
        <taxon>Bacillati</taxon>
        <taxon>Actinomycetota</taxon>
        <taxon>Actinomycetes</taxon>
        <taxon>Micrococcales</taxon>
        <taxon>Ornithinimicrobiaceae</taxon>
        <taxon>Ornithinimicrobium</taxon>
    </lineage>
</organism>
<keyword evidence="5 7" id="KW-0720">Serine protease</keyword>
<dbReference type="InterPro" id="IPR037045">
    <property type="entry name" value="S8pro/Inhibitor_I9_sf"/>
</dbReference>
<keyword evidence="15" id="KW-1185">Reference proteome</keyword>
<dbReference type="Gene3D" id="3.40.50.200">
    <property type="entry name" value="Peptidase S8/S53 domain"/>
    <property type="match status" value="1"/>
</dbReference>